<dbReference type="InterPro" id="IPR036291">
    <property type="entry name" value="NAD(P)-bd_dom_sf"/>
</dbReference>
<sequence length="325" mass="35432">MKFLVVGGAGYIGSHMVKQLLRAGHELVVADNFSTGHRGALMGGRLVELDIADAQALDVLFAGQHFDAVFHFASFIQVGESVTEPAKYYQNNLAGTLTLLQAMVRAGVKNFIFSSTAAVYGDPVYVPIDEEHPKAAINPYGRSKWMVEQMLGDFDRAYGLKSVCLRYFNAAGADPEGQLGERREPETHLLPLILQAASGRRTTITVYGRDYDTPDGTCIRDYIHVVDLVAAHALAVDYLLAGGASTAFNLGNGQGFSVQQVIDTARAVTGQDISVSEAPRRAGDPPRLVADPRMAITLLGWQPQFASLELIVAHAWSWEQKYPWH</sequence>
<dbReference type="eggNOG" id="COG1087">
    <property type="taxonomic scope" value="Bacteria"/>
</dbReference>
<evidence type="ECO:0000313" key="13">
    <source>
        <dbReference type="Proteomes" id="UP000022611"/>
    </source>
</evidence>
<proteinExistence type="inferred from homology"/>
<comment type="cofactor">
    <cofactor evidence="2 10">
        <name>NAD(+)</name>
        <dbReference type="ChEBI" id="CHEBI:57540"/>
    </cofactor>
</comment>
<dbReference type="NCBIfam" id="TIGR01179">
    <property type="entry name" value="galE"/>
    <property type="match status" value="1"/>
</dbReference>
<dbReference type="CDD" id="cd05247">
    <property type="entry name" value="UDP_G4E_1_SDR_e"/>
    <property type="match status" value="1"/>
</dbReference>
<keyword evidence="7 10" id="KW-0520">NAD</keyword>
<evidence type="ECO:0000259" key="11">
    <source>
        <dbReference type="Pfam" id="PF01370"/>
    </source>
</evidence>
<evidence type="ECO:0000256" key="8">
    <source>
        <dbReference type="ARBA" id="ARBA00023235"/>
    </source>
</evidence>
<comment type="subunit">
    <text evidence="10">Homodimer.</text>
</comment>
<dbReference type="OrthoDB" id="9803010at2"/>
<feature type="domain" description="NAD-dependent epimerase/dehydratase" evidence="11">
    <location>
        <begin position="4"/>
        <end position="251"/>
    </location>
</feature>
<dbReference type="PATRIC" id="fig|1042209.11.peg.3007"/>
<evidence type="ECO:0000256" key="2">
    <source>
        <dbReference type="ARBA" id="ARBA00001911"/>
    </source>
</evidence>
<dbReference type="GO" id="GO:0033499">
    <property type="term" value="P:galactose catabolic process via UDP-galactose, Leloir pathway"/>
    <property type="evidence" value="ECO:0007669"/>
    <property type="project" value="TreeGrafter"/>
</dbReference>
<evidence type="ECO:0000256" key="7">
    <source>
        <dbReference type="ARBA" id="ARBA00023027"/>
    </source>
</evidence>
<comment type="pathway">
    <text evidence="3 10">Carbohydrate metabolism; galactose metabolism.</text>
</comment>
<accession>A0A010RUW9</accession>
<dbReference type="InterPro" id="IPR001509">
    <property type="entry name" value="Epimerase_deHydtase"/>
</dbReference>
<keyword evidence="8 10" id="KW-0413">Isomerase</keyword>
<dbReference type="PANTHER" id="PTHR43725">
    <property type="entry name" value="UDP-GLUCOSE 4-EPIMERASE"/>
    <property type="match status" value="1"/>
</dbReference>
<dbReference type="Pfam" id="PF01370">
    <property type="entry name" value="Epimerase"/>
    <property type="match status" value="1"/>
</dbReference>
<dbReference type="EMBL" id="AFOY02000015">
    <property type="protein sequence ID" value="EXF92749.1"/>
    <property type="molecule type" value="Genomic_DNA"/>
</dbReference>
<evidence type="ECO:0000256" key="9">
    <source>
        <dbReference type="ARBA" id="ARBA00023277"/>
    </source>
</evidence>
<dbReference type="Proteomes" id="UP000022611">
    <property type="component" value="Unassembled WGS sequence"/>
</dbReference>
<evidence type="ECO:0000256" key="3">
    <source>
        <dbReference type="ARBA" id="ARBA00004947"/>
    </source>
</evidence>
<dbReference type="PANTHER" id="PTHR43725:SF53">
    <property type="entry name" value="UDP-ARABINOSE 4-EPIMERASE 1"/>
    <property type="match status" value="1"/>
</dbReference>
<comment type="similarity">
    <text evidence="4 10">Belongs to the NAD(P)-dependent epimerase/dehydratase family.</text>
</comment>
<name>A0A010RUW9_PSEFL</name>
<dbReference type="InterPro" id="IPR005886">
    <property type="entry name" value="UDP_G4E"/>
</dbReference>
<evidence type="ECO:0000313" key="12">
    <source>
        <dbReference type="EMBL" id="EXF92749.1"/>
    </source>
</evidence>
<dbReference type="UniPathway" id="UPA00214"/>
<reference evidence="12 13" key="1">
    <citation type="journal article" date="2011" name="J. Bacteriol.">
        <title>Draft genome sequence of the polycyclic aromatic hydrocarbon-degrading, genetically engineered bioluminescent bioreporter Pseudomonas fluorescens HK44.</title>
        <authorList>
            <person name="Chauhan A."/>
            <person name="Layton A.C."/>
            <person name="Williams D.E."/>
            <person name="Smartt A.E."/>
            <person name="Ripp S."/>
            <person name="Karpinets T.V."/>
            <person name="Brown S.D."/>
            <person name="Sayler G.S."/>
        </authorList>
    </citation>
    <scope>NUCLEOTIDE SEQUENCE [LARGE SCALE GENOMIC DNA]</scope>
    <source>
        <strain evidence="12 13">HK44</strain>
    </source>
</reference>
<dbReference type="GO" id="GO:0003978">
    <property type="term" value="F:UDP-glucose 4-epimerase activity"/>
    <property type="evidence" value="ECO:0007669"/>
    <property type="project" value="UniProtKB-UniRule"/>
</dbReference>
<gene>
    <name evidence="12" type="ORF">HK44_003275</name>
</gene>
<dbReference type="SUPFAM" id="SSF51735">
    <property type="entry name" value="NAD(P)-binding Rossmann-fold domains"/>
    <property type="match status" value="1"/>
</dbReference>
<evidence type="ECO:0000256" key="6">
    <source>
        <dbReference type="ARBA" id="ARBA00018569"/>
    </source>
</evidence>
<comment type="caution">
    <text evidence="12">The sequence shown here is derived from an EMBL/GenBank/DDBJ whole genome shotgun (WGS) entry which is preliminary data.</text>
</comment>
<dbReference type="Gene3D" id="3.40.50.720">
    <property type="entry name" value="NAD(P)-binding Rossmann-like Domain"/>
    <property type="match status" value="1"/>
</dbReference>
<evidence type="ECO:0000256" key="10">
    <source>
        <dbReference type="RuleBase" id="RU366046"/>
    </source>
</evidence>
<evidence type="ECO:0000256" key="1">
    <source>
        <dbReference type="ARBA" id="ARBA00000083"/>
    </source>
</evidence>
<dbReference type="AlphaFoldDB" id="A0A010RUW9"/>
<dbReference type="RefSeq" id="WP_019691047.1">
    <property type="nucleotide sequence ID" value="NZ_AFOY02000015.1"/>
</dbReference>
<evidence type="ECO:0000256" key="5">
    <source>
        <dbReference type="ARBA" id="ARBA00013189"/>
    </source>
</evidence>
<dbReference type="Gene3D" id="3.90.25.10">
    <property type="entry name" value="UDP-galactose 4-epimerase, domain 1"/>
    <property type="match status" value="1"/>
</dbReference>
<evidence type="ECO:0000256" key="4">
    <source>
        <dbReference type="ARBA" id="ARBA00007637"/>
    </source>
</evidence>
<dbReference type="HOGENOM" id="CLU_007383_1_10_6"/>
<dbReference type="EC" id="5.1.3.2" evidence="5 10"/>
<keyword evidence="9 10" id="KW-0119">Carbohydrate metabolism</keyword>
<organism evidence="12 13">
    <name type="scientific">Pseudomonas fluorescens HK44</name>
    <dbReference type="NCBI Taxonomy" id="1042209"/>
    <lineage>
        <taxon>Bacteria</taxon>
        <taxon>Pseudomonadati</taxon>
        <taxon>Pseudomonadota</taxon>
        <taxon>Gammaproteobacteria</taxon>
        <taxon>Pseudomonadales</taxon>
        <taxon>Pseudomonadaceae</taxon>
        <taxon>Pseudomonas</taxon>
    </lineage>
</organism>
<protein>
    <recommendedName>
        <fullName evidence="6 10">UDP-glucose 4-epimerase</fullName>
        <ecNumber evidence="5 10">5.1.3.2</ecNumber>
    </recommendedName>
</protein>
<comment type="catalytic activity">
    <reaction evidence="1 10">
        <text>UDP-alpha-D-glucose = UDP-alpha-D-galactose</text>
        <dbReference type="Rhea" id="RHEA:22168"/>
        <dbReference type="ChEBI" id="CHEBI:58885"/>
        <dbReference type="ChEBI" id="CHEBI:66914"/>
        <dbReference type="EC" id="5.1.3.2"/>
    </reaction>
</comment>